<protein>
    <submittedName>
        <fullName evidence="1">Uncharacterized protein</fullName>
    </submittedName>
</protein>
<name>A0A2A4WX05_9GAMM</name>
<dbReference type="Proteomes" id="UP000218767">
    <property type="component" value="Unassembled WGS sequence"/>
</dbReference>
<dbReference type="PROSITE" id="PS51257">
    <property type="entry name" value="PROKAR_LIPOPROTEIN"/>
    <property type="match status" value="1"/>
</dbReference>
<evidence type="ECO:0000313" key="2">
    <source>
        <dbReference type="Proteomes" id="UP000218767"/>
    </source>
</evidence>
<accession>A0A2A4WX05</accession>
<gene>
    <name evidence="1" type="ORF">COB20_14330</name>
</gene>
<dbReference type="AlphaFoldDB" id="A0A2A4WX05"/>
<comment type="caution">
    <text evidence="1">The sequence shown here is derived from an EMBL/GenBank/DDBJ whole genome shotgun (WGS) entry which is preliminary data.</text>
</comment>
<sequence length="91" mass="10009">MKNILAVLILAATLVGCESMYEDGGIPRIRSQKQVDAYNATVSSEGEKLVCTKERPLGSNISQFYCMTLNQRDRIAMQSQQVILDVGRGAN</sequence>
<evidence type="ECO:0000313" key="1">
    <source>
        <dbReference type="EMBL" id="PCI74830.1"/>
    </source>
</evidence>
<dbReference type="EMBL" id="NVUL01000091">
    <property type="protein sequence ID" value="PCI74830.1"/>
    <property type="molecule type" value="Genomic_DNA"/>
</dbReference>
<organism evidence="1 2">
    <name type="scientific">SAR86 cluster bacterium</name>
    <dbReference type="NCBI Taxonomy" id="2030880"/>
    <lineage>
        <taxon>Bacteria</taxon>
        <taxon>Pseudomonadati</taxon>
        <taxon>Pseudomonadota</taxon>
        <taxon>Gammaproteobacteria</taxon>
        <taxon>SAR86 cluster</taxon>
    </lineage>
</organism>
<reference evidence="2" key="1">
    <citation type="submission" date="2017-08" db="EMBL/GenBank/DDBJ databases">
        <title>A dynamic microbial community with high functional redundancy inhabits the cold, oxic subseafloor aquifer.</title>
        <authorList>
            <person name="Tully B.J."/>
            <person name="Wheat C.G."/>
            <person name="Glazer B.T."/>
            <person name="Huber J.A."/>
        </authorList>
    </citation>
    <scope>NUCLEOTIDE SEQUENCE [LARGE SCALE GENOMIC DNA]</scope>
</reference>
<proteinExistence type="predicted"/>